<keyword evidence="1" id="KW-0812">Transmembrane</keyword>
<dbReference type="KEGG" id="chq:AQ619_08065"/>
<dbReference type="Proteomes" id="UP000056905">
    <property type="component" value="Chromosome"/>
</dbReference>
<proteinExistence type="predicted"/>
<protein>
    <submittedName>
        <fullName evidence="2">Uncharacterized protein</fullName>
    </submittedName>
</protein>
<dbReference type="OrthoDB" id="7190454at2"/>
<organism evidence="2 3">
    <name type="scientific">Caulobacter henricii</name>
    <dbReference type="NCBI Taxonomy" id="69395"/>
    <lineage>
        <taxon>Bacteria</taxon>
        <taxon>Pseudomonadati</taxon>
        <taxon>Pseudomonadota</taxon>
        <taxon>Alphaproteobacteria</taxon>
        <taxon>Caulobacterales</taxon>
        <taxon>Caulobacteraceae</taxon>
        <taxon>Caulobacter</taxon>
    </lineage>
</organism>
<evidence type="ECO:0000256" key="1">
    <source>
        <dbReference type="SAM" id="Phobius"/>
    </source>
</evidence>
<accession>A0A0P0NZJ6</accession>
<dbReference type="STRING" id="69395.AQ619_08065"/>
<dbReference type="RefSeq" id="WP_062146189.1">
    <property type="nucleotide sequence ID" value="NZ_CP013002.1"/>
</dbReference>
<keyword evidence="3" id="KW-1185">Reference proteome</keyword>
<dbReference type="AlphaFoldDB" id="A0A0P0NZJ6"/>
<name>A0A0P0NZJ6_9CAUL</name>
<reference evidence="2 3" key="1">
    <citation type="submission" date="2015-10" db="EMBL/GenBank/DDBJ databases">
        <title>Conservation of the essential genome among Caulobacter and Brevundimonas species.</title>
        <authorList>
            <person name="Scott D."/>
            <person name="Ely B."/>
        </authorList>
    </citation>
    <scope>NUCLEOTIDE SEQUENCE [LARGE SCALE GENOMIC DNA]</scope>
    <source>
        <strain evidence="2 3">CB4</strain>
    </source>
</reference>
<gene>
    <name evidence="2" type="ORF">AQ619_08065</name>
</gene>
<feature type="transmembrane region" description="Helical" evidence="1">
    <location>
        <begin position="103"/>
        <end position="123"/>
    </location>
</feature>
<evidence type="ECO:0000313" key="2">
    <source>
        <dbReference type="EMBL" id="ALL13313.1"/>
    </source>
</evidence>
<keyword evidence="1" id="KW-1133">Transmembrane helix</keyword>
<dbReference type="EMBL" id="CP013002">
    <property type="protein sequence ID" value="ALL13313.1"/>
    <property type="molecule type" value="Genomic_DNA"/>
</dbReference>
<evidence type="ECO:0000313" key="3">
    <source>
        <dbReference type="Proteomes" id="UP000056905"/>
    </source>
</evidence>
<feature type="transmembrane region" description="Helical" evidence="1">
    <location>
        <begin position="43"/>
        <end position="62"/>
    </location>
</feature>
<sequence length="126" mass="13409">MAEPDFEARLTRLFNEPPAFPDAELFTAQIAASLDRGWALRRLLIGGAGVAAGVIAAVQLVATRFSAELQTLSRNGTRDLNADIDLAFAKFSEVVATPASMEALWLAAGLALLALGFAVTRAMEEF</sequence>
<keyword evidence="1" id="KW-0472">Membrane</keyword>